<keyword evidence="2" id="KW-1185">Reference proteome</keyword>
<sequence length="50" mass="5573">EVWKREIAAQENYRVVPLRCVFVATGLCCGPRCLSAPHTPNSQFFRAPGP</sequence>
<dbReference type="Proteomes" id="UP001285908">
    <property type="component" value="Unassembled WGS sequence"/>
</dbReference>
<accession>A0AAJ0IEG3</accession>
<comment type="caution">
    <text evidence="1">The sequence shown here is derived from an EMBL/GenBank/DDBJ whole genome shotgun (WGS) entry which is preliminary data.</text>
</comment>
<feature type="non-terminal residue" evidence="1">
    <location>
        <position position="1"/>
    </location>
</feature>
<dbReference type="RefSeq" id="XP_062696533.1">
    <property type="nucleotide sequence ID" value="XM_062834437.1"/>
</dbReference>
<gene>
    <name evidence="1" type="ORF">B0T23DRAFT_307772</name>
</gene>
<organism evidence="1 2">
    <name type="scientific">Neurospora hispaniola</name>
    <dbReference type="NCBI Taxonomy" id="588809"/>
    <lineage>
        <taxon>Eukaryota</taxon>
        <taxon>Fungi</taxon>
        <taxon>Dikarya</taxon>
        <taxon>Ascomycota</taxon>
        <taxon>Pezizomycotina</taxon>
        <taxon>Sordariomycetes</taxon>
        <taxon>Sordariomycetidae</taxon>
        <taxon>Sordariales</taxon>
        <taxon>Sordariaceae</taxon>
        <taxon>Neurospora</taxon>
    </lineage>
</organism>
<dbReference type="GeneID" id="87872059"/>
<evidence type="ECO:0000313" key="2">
    <source>
        <dbReference type="Proteomes" id="UP001285908"/>
    </source>
</evidence>
<name>A0AAJ0IEG3_9PEZI</name>
<dbReference type="EMBL" id="JAULSX010000001">
    <property type="protein sequence ID" value="KAK3498900.1"/>
    <property type="molecule type" value="Genomic_DNA"/>
</dbReference>
<proteinExistence type="predicted"/>
<evidence type="ECO:0000313" key="1">
    <source>
        <dbReference type="EMBL" id="KAK3498900.1"/>
    </source>
</evidence>
<reference evidence="1 2" key="1">
    <citation type="journal article" date="2023" name="Mol. Phylogenet. Evol.">
        <title>Genome-scale phylogeny and comparative genomics of the fungal order Sordariales.</title>
        <authorList>
            <person name="Hensen N."/>
            <person name="Bonometti L."/>
            <person name="Westerberg I."/>
            <person name="Brannstrom I.O."/>
            <person name="Guillou S."/>
            <person name="Cros-Aarteil S."/>
            <person name="Calhoun S."/>
            <person name="Haridas S."/>
            <person name="Kuo A."/>
            <person name="Mondo S."/>
            <person name="Pangilinan J."/>
            <person name="Riley R."/>
            <person name="LaButti K."/>
            <person name="Andreopoulos B."/>
            <person name="Lipzen A."/>
            <person name="Chen C."/>
            <person name="Yan M."/>
            <person name="Daum C."/>
            <person name="Ng V."/>
            <person name="Clum A."/>
            <person name="Steindorff A."/>
            <person name="Ohm R.A."/>
            <person name="Martin F."/>
            <person name="Silar P."/>
            <person name="Natvig D.O."/>
            <person name="Lalanne C."/>
            <person name="Gautier V."/>
            <person name="Ament-Velasquez S.L."/>
            <person name="Kruys A."/>
            <person name="Hutchinson M.I."/>
            <person name="Powell A.J."/>
            <person name="Barry K."/>
            <person name="Miller A.N."/>
            <person name="Grigoriev I.V."/>
            <person name="Debuchy R."/>
            <person name="Gladieux P."/>
            <person name="Hiltunen Thoren M."/>
            <person name="Johannesson H."/>
        </authorList>
    </citation>
    <scope>NUCLEOTIDE SEQUENCE [LARGE SCALE GENOMIC DNA]</scope>
    <source>
        <strain evidence="1 2">FGSC 10403</strain>
    </source>
</reference>
<protein>
    <submittedName>
        <fullName evidence="1">Uncharacterized protein</fullName>
    </submittedName>
</protein>
<dbReference type="AlphaFoldDB" id="A0AAJ0IEG3"/>